<dbReference type="Gene3D" id="3.40.50.1470">
    <property type="entry name" value="Peptidyl-tRNA hydrolase"/>
    <property type="match status" value="1"/>
</dbReference>
<evidence type="ECO:0000256" key="2">
    <source>
        <dbReference type="ARBA" id="ARBA00022555"/>
    </source>
</evidence>
<keyword evidence="4" id="KW-0694">RNA-binding</keyword>
<evidence type="ECO:0000256" key="5">
    <source>
        <dbReference type="ARBA" id="ARBA00038063"/>
    </source>
</evidence>
<gene>
    <name evidence="6" type="ORF">R3P38DRAFT_3040236</name>
</gene>
<dbReference type="InterPro" id="IPR001328">
    <property type="entry name" value="Pept_tRNA_hydro"/>
</dbReference>
<evidence type="ECO:0000256" key="4">
    <source>
        <dbReference type="ARBA" id="ARBA00022884"/>
    </source>
</evidence>
<evidence type="ECO:0000256" key="3">
    <source>
        <dbReference type="ARBA" id="ARBA00022801"/>
    </source>
</evidence>
<dbReference type="EC" id="3.1.1.29" evidence="1"/>
<reference evidence="6 7" key="1">
    <citation type="journal article" date="2024" name="J Genomics">
        <title>Draft genome sequencing and assembly of Favolaschia claudopus CIRM-BRFM 2984 isolated from oak limbs.</title>
        <authorList>
            <person name="Navarro D."/>
            <person name="Drula E."/>
            <person name="Chaduli D."/>
            <person name="Cazenave R."/>
            <person name="Ahrendt S."/>
            <person name="Wang J."/>
            <person name="Lipzen A."/>
            <person name="Daum C."/>
            <person name="Barry K."/>
            <person name="Grigoriev I.V."/>
            <person name="Favel A."/>
            <person name="Rosso M.N."/>
            <person name="Martin F."/>
        </authorList>
    </citation>
    <scope>NUCLEOTIDE SEQUENCE [LARGE SCALE GENOMIC DNA]</scope>
    <source>
        <strain evidence="6 7">CIRM-BRFM 2984</strain>
    </source>
</reference>
<comment type="caution">
    <text evidence="6">The sequence shown here is derived from an EMBL/GenBank/DDBJ whole genome shotgun (WGS) entry which is preliminary data.</text>
</comment>
<dbReference type="EMBL" id="JAWWNJ010000077">
    <property type="protein sequence ID" value="KAK7005895.1"/>
    <property type="molecule type" value="Genomic_DNA"/>
</dbReference>
<protein>
    <recommendedName>
        <fullName evidence="1">peptidyl-tRNA hydrolase</fullName>
        <ecNumber evidence="1">3.1.1.29</ecNumber>
    </recommendedName>
</protein>
<dbReference type="Proteomes" id="UP001362999">
    <property type="component" value="Unassembled WGS sequence"/>
</dbReference>
<dbReference type="GO" id="GO:0004045">
    <property type="term" value="F:peptidyl-tRNA hydrolase activity"/>
    <property type="evidence" value="ECO:0007669"/>
    <property type="project" value="UniProtKB-EC"/>
</dbReference>
<name>A0AAW0AB59_9AGAR</name>
<keyword evidence="7" id="KW-1185">Reference proteome</keyword>
<evidence type="ECO:0000313" key="7">
    <source>
        <dbReference type="Proteomes" id="UP001362999"/>
    </source>
</evidence>
<organism evidence="6 7">
    <name type="scientific">Favolaschia claudopus</name>
    <dbReference type="NCBI Taxonomy" id="2862362"/>
    <lineage>
        <taxon>Eukaryota</taxon>
        <taxon>Fungi</taxon>
        <taxon>Dikarya</taxon>
        <taxon>Basidiomycota</taxon>
        <taxon>Agaricomycotina</taxon>
        <taxon>Agaricomycetes</taxon>
        <taxon>Agaricomycetidae</taxon>
        <taxon>Agaricales</taxon>
        <taxon>Marasmiineae</taxon>
        <taxon>Mycenaceae</taxon>
        <taxon>Favolaschia</taxon>
    </lineage>
</organism>
<evidence type="ECO:0000313" key="6">
    <source>
        <dbReference type="EMBL" id="KAK7005895.1"/>
    </source>
</evidence>
<dbReference type="PANTHER" id="PTHR17224:SF1">
    <property type="entry name" value="PEPTIDYL-TRNA HYDROLASE"/>
    <property type="match status" value="1"/>
</dbReference>
<dbReference type="Pfam" id="PF01195">
    <property type="entry name" value="Pept_tRNA_hydro"/>
    <property type="match status" value="1"/>
</dbReference>
<dbReference type="GO" id="GO:0000049">
    <property type="term" value="F:tRNA binding"/>
    <property type="evidence" value="ECO:0007669"/>
    <property type="project" value="UniProtKB-KW"/>
</dbReference>
<accession>A0AAW0AB59</accession>
<keyword evidence="2" id="KW-0820">tRNA-binding</keyword>
<dbReference type="PANTHER" id="PTHR17224">
    <property type="entry name" value="PEPTIDYL-TRNA HYDROLASE"/>
    <property type="match status" value="1"/>
</dbReference>
<comment type="similarity">
    <text evidence="5">Belongs to the PTH family.</text>
</comment>
<dbReference type="AlphaFoldDB" id="A0AAW0AB59"/>
<dbReference type="SUPFAM" id="SSF53178">
    <property type="entry name" value="Peptidyl-tRNA hydrolase-like"/>
    <property type="match status" value="1"/>
</dbReference>
<proteinExistence type="inferred from homology"/>
<evidence type="ECO:0000256" key="1">
    <source>
        <dbReference type="ARBA" id="ARBA00013260"/>
    </source>
</evidence>
<keyword evidence="3 6" id="KW-0378">Hydrolase</keyword>
<dbReference type="PROSITE" id="PS01196">
    <property type="entry name" value="PEPT_TRNA_HYDROL_2"/>
    <property type="match status" value="1"/>
</dbReference>
<dbReference type="InterPro" id="IPR036416">
    <property type="entry name" value="Pept_tRNA_hydro_sf"/>
</dbReference>
<dbReference type="InterPro" id="IPR018171">
    <property type="entry name" value="Pept_tRNA_hydro_CS"/>
</dbReference>
<sequence length="184" mass="19902">MSHLPKILVAGLGNLPYPNTRHSIGQLIIDQLSSRTGIRLSSDRDGLSGESVVTLGNTPLDLTLFKSKHLMNVSGPSIVSACKTRGLPPNMLIVISDSSDHEPCTVRYRFGGSANGHNGLKSIISAFGSQGFHRLRIGIGRHPNMALSDYVLGKLSSHERQYWSAEGLDLVCDEIEKIAMKANP</sequence>
<dbReference type="NCBIfam" id="TIGR00447">
    <property type="entry name" value="pth"/>
    <property type="match status" value="1"/>
</dbReference>